<feature type="transmembrane region" description="Helical" evidence="7">
    <location>
        <begin position="326"/>
        <end position="349"/>
    </location>
</feature>
<dbReference type="GO" id="GO:0005886">
    <property type="term" value="C:plasma membrane"/>
    <property type="evidence" value="ECO:0007669"/>
    <property type="project" value="TreeGrafter"/>
</dbReference>
<evidence type="ECO:0000256" key="1">
    <source>
        <dbReference type="ARBA" id="ARBA00004141"/>
    </source>
</evidence>
<keyword evidence="5 7" id="KW-1133">Transmembrane helix</keyword>
<keyword evidence="3" id="KW-0813">Transport</keyword>
<evidence type="ECO:0000256" key="7">
    <source>
        <dbReference type="SAM" id="Phobius"/>
    </source>
</evidence>
<dbReference type="RefSeq" id="WP_313499049.1">
    <property type="nucleotide sequence ID" value="NZ_CP134879.1"/>
</dbReference>
<protein>
    <submittedName>
        <fullName evidence="9">Solute carrier family 23 protein</fullName>
    </submittedName>
</protein>
<keyword evidence="6 7" id="KW-0472">Membrane</keyword>
<dbReference type="EMBL" id="CP134879">
    <property type="protein sequence ID" value="WNM24787.1"/>
    <property type="molecule type" value="Genomic_DNA"/>
</dbReference>
<feature type="transmembrane region" description="Helical" evidence="7">
    <location>
        <begin position="58"/>
        <end position="76"/>
    </location>
</feature>
<feature type="transmembrane region" description="Helical" evidence="7">
    <location>
        <begin position="196"/>
        <end position="213"/>
    </location>
</feature>
<dbReference type="AlphaFoldDB" id="A0AA96FDP6"/>
<dbReference type="Proteomes" id="UP001304125">
    <property type="component" value="Chromosome"/>
</dbReference>
<evidence type="ECO:0000256" key="6">
    <source>
        <dbReference type="ARBA" id="ARBA00023136"/>
    </source>
</evidence>
<dbReference type="InterPro" id="IPR006043">
    <property type="entry name" value="NCS2"/>
</dbReference>
<evidence type="ECO:0000256" key="2">
    <source>
        <dbReference type="ARBA" id="ARBA00008821"/>
    </source>
</evidence>
<evidence type="ECO:0000256" key="4">
    <source>
        <dbReference type="ARBA" id="ARBA00022692"/>
    </source>
</evidence>
<feature type="transmembrane region" description="Helical" evidence="7">
    <location>
        <begin position="147"/>
        <end position="164"/>
    </location>
</feature>
<feature type="transmembrane region" description="Helical" evidence="7">
    <location>
        <begin position="413"/>
        <end position="432"/>
    </location>
</feature>
<dbReference type="Proteomes" id="UP001303408">
    <property type="component" value="Chromosome"/>
</dbReference>
<feature type="transmembrane region" description="Helical" evidence="7">
    <location>
        <begin position="355"/>
        <end position="376"/>
    </location>
</feature>
<accession>A0AA96FDP6</accession>
<evidence type="ECO:0000256" key="5">
    <source>
        <dbReference type="ARBA" id="ARBA00022989"/>
    </source>
</evidence>
<dbReference type="PANTHER" id="PTHR42810:SF4">
    <property type="entry name" value="URIC ACID TRANSPORTER UACT"/>
    <property type="match status" value="1"/>
</dbReference>
<keyword evidence="4 7" id="KW-0812">Transmembrane</keyword>
<comment type="similarity">
    <text evidence="2">Belongs to the nucleobase:cation symporter-2 (NCS2) (TC 2.A.40) family.</text>
</comment>
<accession>A0AA96F753</accession>
<dbReference type="GO" id="GO:0042907">
    <property type="term" value="F:xanthine transmembrane transporter activity"/>
    <property type="evidence" value="ECO:0007669"/>
    <property type="project" value="TreeGrafter"/>
</dbReference>
<feature type="transmembrane region" description="Helical" evidence="7">
    <location>
        <begin position="88"/>
        <end position="106"/>
    </location>
</feature>
<organism evidence="9">
    <name type="scientific">Demequina capsici</name>
    <dbReference type="NCBI Taxonomy" id="3075620"/>
    <lineage>
        <taxon>Bacteria</taxon>
        <taxon>Bacillati</taxon>
        <taxon>Actinomycetota</taxon>
        <taxon>Actinomycetes</taxon>
        <taxon>Micrococcales</taxon>
        <taxon>Demequinaceae</taxon>
        <taxon>Demequina</taxon>
    </lineage>
</organism>
<evidence type="ECO:0000256" key="3">
    <source>
        <dbReference type="ARBA" id="ARBA00022448"/>
    </source>
</evidence>
<proteinExistence type="inferred from homology"/>
<dbReference type="KEGG" id="dcp:RN607_01430"/>
<feature type="transmembrane region" description="Helical" evidence="7">
    <location>
        <begin position="170"/>
        <end position="189"/>
    </location>
</feature>
<comment type="subcellular location">
    <subcellularLocation>
        <location evidence="1">Membrane</location>
        <topology evidence="1">Multi-pass membrane protein</topology>
    </subcellularLocation>
</comment>
<gene>
    <name evidence="8" type="ORF">RN606_01155</name>
    <name evidence="9" type="ORF">RN607_01430</name>
</gene>
<evidence type="ECO:0000313" key="8">
    <source>
        <dbReference type="EMBL" id="WNM24787.1"/>
    </source>
</evidence>
<dbReference type="Pfam" id="PF00860">
    <property type="entry name" value="Xan_ur_permease"/>
    <property type="match status" value="1"/>
</dbReference>
<feature type="transmembrane region" description="Helical" evidence="7">
    <location>
        <begin position="246"/>
        <end position="264"/>
    </location>
</feature>
<dbReference type="EMBL" id="CP134880">
    <property type="protein sequence ID" value="WNM27694.1"/>
    <property type="molecule type" value="Genomic_DNA"/>
</dbReference>
<feature type="transmembrane region" description="Helical" evidence="7">
    <location>
        <begin position="118"/>
        <end position="140"/>
    </location>
</feature>
<evidence type="ECO:0000313" key="9">
    <source>
        <dbReference type="EMBL" id="WNM27694.1"/>
    </source>
</evidence>
<evidence type="ECO:0000313" key="10">
    <source>
        <dbReference type="Proteomes" id="UP001304125"/>
    </source>
</evidence>
<dbReference type="PANTHER" id="PTHR42810">
    <property type="entry name" value="PURINE PERMEASE C1399.01C-RELATED"/>
    <property type="match status" value="1"/>
</dbReference>
<reference evidence="9 10" key="1">
    <citation type="submission" date="2023-09" db="EMBL/GenBank/DDBJ databases">
        <title>Demequina sp. a novel bacteria isolated from Capsicum annuum.</title>
        <authorList>
            <person name="Humaira Z."/>
            <person name="Lee J."/>
            <person name="Cho D."/>
        </authorList>
    </citation>
    <scope>NUCLEOTIDE SEQUENCE</scope>
    <source>
        <strain evidence="8 10">OYTSA14</strain>
        <strain evidence="9">PMTSA13</strain>
    </source>
</reference>
<name>A0AA96FDP6_9MICO</name>
<sequence length="451" mass="45915">MSMFSWTLHGDGRTIAPGGAVAPDERLTYPRTIGIGMQHVLAMMGATLLVPALTGMPAATTMFFSAIGTALFLTITRNRVPSYLGSSFAFLAPLGAAGVTSANAPLDAATISRGLGGVLLAGVLLVVVGVVVNLAGAAWIARLMPPVVTGAIVALIGLNLAGAARNQWEASPWTALVTLVAVLVSMVAFRGFLGRIAILVGAVVGGVFSALRGEWTTPLDSLGGVSPTDYIGQASWFGLPTFHTPTFDGSVLVAFVPVVLILMAENIGHLKSVTAMTGRNLDSQTGKALLADGLATTIAGLGGGSGTTTYAENIGVMAATRVYSTLAYWAAAGFALILSLVPKFGAMVAVIPQGILGGLSVLLFGLIAVLGARIWVENGVDFTRPVNLVTAAVALIVGTADFTATAGSMVFNGIALGAIAALAIFHGLGWIARRRGADVPEPHGTPTDADI</sequence>
<keyword evidence="10" id="KW-1185">Reference proteome</keyword>